<evidence type="ECO:0000256" key="1">
    <source>
        <dbReference type="SAM" id="MobiDB-lite"/>
    </source>
</evidence>
<proteinExistence type="predicted"/>
<comment type="caution">
    <text evidence="2">The sequence shown here is derived from an EMBL/GenBank/DDBJ whole genome shotgun (WGS) entry which is preliminary data.</text>
</comment>
<dbReference type="Proteomes" id="UP001500936">
    <property type="component" value="Unassembled WGS sequence"/>
</dbReference>
<dbReference type="EMBL" id="BAABHB010000019">
    <property type="protein sequence ID" value="GAA4419657.1"/>
    <property type="molecule type" value="Genomic_DNA"/>
</dbReference>
<feature type="region of interest" description="Disordered" evidence="1">
    <location>
        <begin position="79"/>
        <end position="112"/>
    </location>
</feature>
<organism evidence="2 3">
    <name type="scientific">Nibrella viscosa</name>
    <dbReference type="NCBI Taxonomy" id="1084524"/>
    <lineage>
        <taxon>Bacteria</taxon>
        <taxon>Pseudomonadati</taxon>
        <taxon>Bacteroidota</taxon>
        <taxon>Cytophagia</taxon>
        <taxon>Cytophagales</taxon>
        <taxon>Spirosomataceae</taxon>
        <taxon>Nibrella</taxon>
    </lineage>
</organism>
<evidence type="ECO:0000313" key="2">
    <source>
        <dbReference type="EMBL" id="GAA4419657.1"/>
    </source>
</evidence>
<reference evidence="3" key="1">
    <citation type="journal article" date="2019" name="Int. J. Syst. Evol. Microbiol.">
        <title>The Global Catalogue of Microorganisms (GCM) 10K type strain sequencing project: providing services to taxonomists for standard genome sequencing and annotation.</title>
        <authorList>
            <consortium name="The Broad Institute Genomics Platform"/>
            <consortium name="The Broad Institute Genome Sequencing Center for Infectious Disease"/>
            <person name="Wu L."/>
            <person name="Ma J."/>
        </authorList>
    </citation>
    <scope>NUCLEOTIDE SEQUENCE [LARGE SCALE GENOMIC DNA]</scope>
    <source>
        <strain evidence="3">JCM 17925</strain>
    </source>
</reference>
<keyword evidence="3" id="KW-1185">Reference proteome</keyword>
<sequence length="112" mass="12543">MDTANKKFKVGTEERKRAFKTLFLVPTEQDDPEAFELAKTGRGQTIALAGFFDKVGLDYENTQYEFTIKPFSQEDVSGYELNLTGEGTPRQKPEGGSRRGRRKASQTEGTEA</sequence>
<evidence type="ECO:0000313" key="3">
    <source>
        <dbReference type="Proteomes" id="UP001500936"/>
    </source>
</evidence>
<name>A0ABP8KZA0_9BACT</name>
<protein>
    <submittedName>
        <fullName evidence="2">Uncharacterized protein</fullName>
    </submittedName>
</protein>
<gene>
    <name evidence="2" type="ORF">GCM10023187_54180</name>
</gene>
<accession>A0ABP8KZA0</accession>